<dbReference type="NCBIfam" id="TIGR00187">
    <property type="entry name" value="ribE"/>
    <property type="match status" value="1"/>
</dbReference>
<keyword evidence="8" id="KW-0677">Repeat</keyword>
<reference evidence="12 13" key="1">
    <citation type="submission" date="2018-11" db="EMBL/GenBank/DDBJ databases">
        <title>Genomic Encyclopedia of Type Strains, Phase IV (KMG-IV): sequencing the most valuable type-strain genomes for metagenomic binning, comparative biology and taxonomic classification.</title>
        <authorList>
            <person name="Goeker M."/>
        </authorList>
    </citation>
    <scope>NUCLEOTIDE SEQUENCE [LARGE SCALE GENOMIC DNA]</scope>
    <source>
        <strain evidence="12 13">DSM 100316</strain>
    </source>
</reference>
<dbReference type="AlphaFoldDB" id="A0A3N2DYA8"/>
<evidence type="ECO:0000256" key="5">
    <source>
        <dbReference type="ARBA" id="ARBA00013950"/>
    </source>
</evidence>
<evidence type="ECO:0000256" key="8">
    <source>
        <dbReference type="ARBA" id="ARBA00022737"/>
    </source>
</evidence>
<evidence type="ECO:0000256" key="2">
    <source>
        <dbReference type="ARBA" id="ARBA00002803"/>
    </source>
</evidence>
<feature type="domain" description="Lumazine-binding" evidence="11">
    <location>
        <begin position="98"/>
        <end position="196"/>
    </location>
</feature>
<dbReference type="SUPFAM" id="SSF63380">
    <property type="entry name" value="Riboflavin synthase domain-like"/>
    <property type="match status" value="2"/>
</dbReference>
<evidence type="ECO:0000256" key="9">
    <source>
        <dbReference type="NCBIfam" id="TIGR00187"/>
    </source>
</evidence>
<dbReference type="InterPro" id="IPR001783">
    <property type="entry name" value="Lumazine-bd"/>
</dbReference>
<evidence type="ECO:0000313" key="12">
    <source>
        <dbReference type="EMBL" id="ROS04840.1"/>
    </source>
</evidence>
<dbReference type="Gene3D" id="2.40.30.20">
    <property type="match status" value="2"/>
</dbReference>
<evidence type="ECO:0000256" key="10">
    <source>
        <dbReference type="PROSITE-ProRule" id="PRU00524"/>
    </source>
</evidence>
<feature type="repeat" description="Lumazine-binding" evidence="10">
    <location>
        <begin position="1"/>
        <end position="97"/>
    </location>
</feature>
<dbReference type="InterPro" id="IPR017938">
    <property type="entry name" value="Riboflavin_synthase-like_b-brl"/>
</dbReference>
<feature type="repeat" description="Lumazine-binding" evidence="10">
    <location>
        <begin position="98"/>
        <end position="196"/>
    </location>
</feature>
<dbReference type="FunFam" id="2.40.30.20:FF:000003">
    <property type="entry name" value="Riboflavin synthase, alpha subunit"/>
    <property type="match status" value="1"/>
</dbReference>
<dbReference type="InterPro" id="IPR023366">
    <property type="entry name" value="ATP_synth_asu-like_sf"/>
</dbReference>
<protein>
    <recommendedName>
        <fullName evidence="5 9">Riboflavin synthase</fullName>
        <ecNumber evidence="4 9">2.5.1.9</ecNumber>
    </recommendedName>
</protein>
<dbReference type="PANTHER" id="PTHR21098">
    <property type="entry name" value="RIBOFLAVIN SYNTHASE ALPHA CHAIN"/>
    <property type="match status" value="1"/>
</dbReference>
<evidence type="ECO:0000259" key="11">
    <source>
        <dbReference type="PROSITE" id="PS51177"/>
    </source>
</evidence>
<dbReference type="EC" id="2.5.1.9" evidence="4 9"/>
<name>A0A3N2DYA8_9GAMM</name>
<evidence type="ECO:0000256" key="1">
    <source>
        <dbReference type="ARBA" id="ARBA00000968"/>
    </source>
</evidence>
<dbReference type="PANTHER" id="PTHR21098:SF0">
    <property type="entry name" value="RIBOFLAVIN SYNTHASE"/>
    <property type="match status" value="1"/>
</dbReference>
<keyword evidence="6" id="KW-0686">Riboflavin biosynthesis</keyword>
<comment type="caution">
    <text evidence="12">The sequence shown here is derived from an EMBL/GenBank/DDBJ whole genome shotgun (WGS) entry which is preliminary data.</text>
</comment>
<evidence type="ECO:0000256" key="6">
    <source>
        <dbReference type="ARBA" id="ARBA00022619"/>
    </source>
</evidence>
<dbReference type="NCBIfam" id="NF009566">
    <property type="entry name" value="PRK13020.1"/>
    <property type="match status" value="1"/>
</dbReference>
<organism evidence="12 13">
    <name type="scientific">Sinobacterium caligoides</name>
    <dbReference type="NCBI Taxonomy" id="933926"/>
    <lineage>
        <taxon>Bacteria</taxon>
        <taxon>Pseudomonadati</taxon>
        <taxon>Pseudomonadota</taxon>
        <taxon>Gammaproteobacteria</taxon>
        <taxon>Cellvibrionales</taxon>
        <taxon>Spongiibacteraceae</taxon>
        <taxon>Sinobacterium</taxon>
    </lineage>
</organism>
<dbReference type="InterPro" id="IPR026017">
    <property type="entry name" value="Lumazine-bd_dom"/>
</dbReference>
<dbReference type="Proteomes" id="UP000275394">
    <property type="component" value="Unassembled WGS sequence"/>
</dbReference>
<dbReference type="OrthoDB" id="9788537at2"/>
<comment type="pathway">
    <text evidence="3">Cofactor biosynthesis; riboflavin biosynthesis; riboflavin from 2-hydroxy-3-oxobutyl phosphate and 5-amino-6-(D-ribitylamino)uracil: step 2/2.</text>
</comment>
<comment type="function">
    <text evidence="2">Catalyzes the dismutation of two molecules of 6,7-dimethyl-8-ribityllumazine, resulting in the formation of riboflavin and 5-amino-6-(D-ribitylamino)uracil.</text>
</comment>
<evidence type="ECO:0000256" key="4">
    <source>
        <dbReference type="ARBA" id="ARBA00012827"/>
    </source>
</evidence>
<keyword evidence="7" id="KW-0808">Transferase</keyword>
<proteinExistence type="predicted"/>
<dbReference type="CDD" id="cd00402">
    <property type="entry name" value="Riboflavin_synthase_like"/>
    <property type="match status" value="1"/>
</dbReference>
<dbReference type="PIRSF" id="PIRSF000498">
    <property type="entry name" value="Riboflavin_syn_A"/>
    <property type="match status" value="1"/>
</dbReference>
<dbReference type="RefSeq" id="WP_123710805.1">
    <property type="nucleotide sequence ID" value="NZ_RKHR01000003.1"/>
</dbReference>
<accession>A0A3N2DYA8</accession>
<dbReference type="GO" id="GO:0009231">
    <property type="term" value="P:riboflavin biosynthetic process"/>
    <property type="evidence" value="ECO:0007669"/>
    <property type="project" value="UniProtKB-KW"/>
</dbReference>
<feature type="domain" description="Lumazine-binding" evidence="11">
    <location>
        <begin position="1"/>
        <end position="97"/>
    </location>
</feature>
<dbReference type="PROSITE" id="PS51177">
    <property type="entry name" value="LUMAZINE_BIND"/>
    <property type="match status" value="2"/>
</dbReference>
<dbReference type="Pfam" id="PF00677">
    <property type="entry name" value="Lum_binding"/>
    <property type="match status" value="2"/>
</dbReference>
<dbReference type="GO" id="GO:0004746">
    <property type="term" value="F:riboflavin synthase activity"/>
    <property type="evidence" value="ECO:0007669"/>
    <property type="project" value="UniProtKB-UniRule"/>
</dbReference>
<dbReference type="EMBL" id="RKHR01000003">
    <property type="protein sequence ID" value="ROS04840.1"/>
    <property type="molecule type" value="Genomic_DNA"/>
</dbReference>
<evidence type="ECO:0000256" key="7">
    <source>
        <dbReference type="ARBA" id="ARBA00022679"/>
    </source>
</evidence>
<evidence type="ECO:0000313" key="13">
    <source>
        <dbReference type="Proteomes" id="UP000275394"/>
    </source>
</evidence>
<keyword evidence="13" id="KW-1185">Reference proteome</keyword>
<dbReference type="NCBIfam" id="NF006767">
    <property type="entry name" value="PRK09289.1"/>
    <property type="match status" value="1"/>
</dbReference>
<gene>
    <name evidence="12" type="ORF">EDC56_0354</name>
</gene>
<evidence type="ECO:0000256" key="3">
    <source>
        <dbReference type="ARBA" id="ARBA00004887"/>
    </source>
</evidence>
<comment type="catalytic activity">
    <reaction evidence="1">
        <text>2 6,7-dimethyl-8-(1-D-ribityl)lumazine + H(+) = 5-amino-6-(D-ribitylamino)uracil + riboflavin</text>
        <dbReference type="Rhea" id="RHEA:20772"/>
        <dbReference type="ChEBI" id="CHEBI:15378"/>
        <dbReference type="ChEBI" id="CHEBI:15934"/>
        <dbReference type="ChEBI" id="CHEBI:57986"/>
        <dbReference type="ChEBI" id="CHEBI:58201"/>
        <dbReference type="EC" id="2.5.1.9"/>
    </reaction>
</comment>
<sequence length="211" mass="22792">MYTGIVQGAFPLHAVERLEGLNRLQVKLPTALLEDLVIGASVGMDGVCLTVTHIEGDTVSFDVMAETLRLTTLGEFAPASLVNIERSAKQGGENGGHNVSGHVDGTVIVSSIVETENNVEISYQVPKALMPYIFKKGFIGLNGCSLTVANVDRDACQFSVCLIPETLRVTTHGEKQLGDRVNVEVDRQTQVIVDTVRAMLQENPELFSQPV</sequence>